<evidence type="ECO:0000256" key="7">
    <source>
        <dbReference type="RuleBase" id="RU000320"/>
    </source>
</evidence>
<evidence type="ECO:0000256" key="2">
    <source>
        <dbReference type="ARBA" id="ARBA00022475"/>
    </source>
</evidence>
<feature type="transmembrane region" description="Helical" evidence="8">
    <location>
        <begin position="115"/>
        <end position="135"/>
    </location>
</feature>
<feature type="transmembrane region" description="Helical" evidence="8">
    <location>
        <begin position="54"/>
        <end position="77"/>
    </location>
</feature>
<keyword evidence="3 7" id="KW-0812">Transmembrane</keyword>
<protein>
    <submittedName>
        <fullName evidence="11">Hydrogenase 4 subunit F</fullName>
    </submittedName>
</protein>
<feature type="transmembrane region" description="Helical" evidence="8">
    <location>
        <begin position="22"/>
        <end position="42"/>
    </location>
</feature>
<dbReference type="EMBL" id="AAGUAT010000458">
    <property type="protein sequence ID" value="EBR9859888.1"/>
    <property type="molecule type" value="Genomic_DNA"/>
</dbReference>
<name>A0A5U8SZN3_SALET</name>
<evidence type="ECO:0000259" key="9">
    <source>
        <dbReference type="Pfam" id="PF00361"/>
    </source>
</evidence>
<feature type="non-terminal residue" evidence="11">
    <location>
        <position position="160"/>
    </location>
</feature>
<evidence type="ECO:0000256" key="5">
    <source>
        <dbReference type="ARBA" id="ARBA00023002"/>
    </source>
</evidence>
<keyword evidence="2" id="KW-1003">Cell membrane</keyword>
<reference evidence="11" key="1">
    <citation type="submission" date="2018-07" db="EMBL/GenBank/DDBJ databases">
        <authorList>
            <person name="Ashton P.M."/>
            <person name="Dallman T."/>
            <person name="Nair S."/>
            <person name="De Pinna E."/>
            <person name="Peters T."/>
            <person name="Grant K."/>
        </authorList>
    </citation>
    <scope>NUCLEOTIDE SEQUENCE</scope>
    <source>
        <strain evidence="11">296838</strain>
    </source>
</reference>
<keyword evidence="6 8" id="KW-0472">Membrane</keyword>
<dbReference type="AlphaFoldDB" id="A0A5U8SZN3"/>
<organism evidence="11">
    <name type="scientific">Salmonella enterica subsp. enterica serovar Chester</name>
    <dbReference type="NCBI Taxonomy" id="149386"/>
    <lineage>
        <taxon>Bacteria</taxon>
        <taxon>Pseudomonadati</taxon>
        <taxon>Pseudomonadota</taxon>
        <taxon>Gammaproteobacteria</taxon>
        <taxon>Enterobacterales</taxon>
        <taxon>Enterobacteriaceae</taxon>
        <taxon>Salmonella</taxon>
    </lineage>
</organism>
<keyword evidence="4 8" id="KW-1133">Transmembrane helix</keyword>
<evidence type="ECO:0000259" key="10">
    <source>
        <dbReference type="Pfam" id="PF00662"/>
    </source>
</evidence>
<accession>A0A5U8SZN3</accession>
<dbReference type="InterPro" id="IPR001750">
    <property type="entry name" value="ND/Mrp_TM"/>
</dbReference>
<dbReference type="Pfam" id="PF00662">
    <property type="entry name" value="Proton_antipo_N"/>
    <property type="match status" value="1"/>
</dbReference>
<proteinExistence type="predicted"/>
<evidence type="ECO:0000313" key="11">
    <source>
        <dbReference type="EMBL" id="EBR9859888.1"/>
    </source>
</evidence>
<gene>
    <name evidence="11" type="ORF">DS524_29580</name>
</gene>
<evidence type="ECO:0000256" key="1">
    <source>
        <dbReference type="ARBA" id="ARBA00004651"/>
    </source>
</evidence>
<keyword evidence="5" id="KW-0560">Oxidoreductase</keyword>
<dbReference type="PANTHER" id="PTHR42682:SF5">
    <property type="entry name" value="HYDROGENASE-4 COMPONENT F"/>
    <property type="match status" value="1"/>
</dbReference>
<dbReference type="Pfam" id="PF00361">
    <property type="entry name" value="Proton_antipo_M"/>
    <property type="match status" value="1"/>
</dbReference>
<dbReference type="GO" id="GO:0005886">
    <property type="term" value="C:plasma membrane"/>
    <property type="evidence" value="ECO:0007669"/>
    <property type="project" value="UniProtKB-SubCell"/>
</dbReference>
<feature type="non-terminal residue" evidence="11">
    <location>
        <position position="1"/>
    </location>
</feature>
<comment type="subcellular location">
    <subcellularLocation>
        <location evidence="1">Cell membrane</location>
        <topology evidence="1">Multi-pass membrane protein</topology>
    </subcellularLocation>
    <subcellularLocation>
        <location evidence="7">Membrane</location>
        <topology evidence="7">Multi-pass membrane protein</topology>
    </subcellularLocation>
</comment>
<sequence length="160" mass="17513">VYTISAEGDLLMANRWIHLDSLAGLFLAILGIVGFLTGLYSIGYMNHEVNDGEVSVATLCNYYGFFHLFLFTMLLVITSNNLILMWAAVEATTLSSAFLVGIYGQRSSLEAAWKYIIICSVGVAFGLFGTILVYANAASVMPDPELAIFWTEVLKHTALL</sequence>
<feature type="transmembrane region" description="Helical" evidence="8">
    <location>
        <begin position="83"/>
        <end position="103"/>
    </location>
</feature>
<evidence type="ECO:0000256" key="3">
    <source>
        <dbReference type="ARBA" id="ARBA00022692"/>
    </source>
</evidence>
<dbReference type="InterPro" id="IPR001516">
    <property type="entry name" value="Proton_antipo_N"/>
</dbReference>
<feature type="domain" description="NADH:quinone oxidoreductase/Mrp antiporter transmembrane" evidence="9">
    <location>
        <begin position="79"/>
        <end position="139"/>
    </location>
</feature>
<evidence type="ECO:0000256" key="4">
    <source>
        <dbReference type="ARBA" id="ARBA00022989"/>
    </source>
</evidence>
<dbReference type="GO" id="GO:0016491">
    <property type="term" value="F:oxidoreductase activity"/>
    <property type="evidence" value="ECO:0007669"/>
    <property type="project" value="UniProtKB-KW"/>
</dbReference>
<dbReference type="InterPro" id="IPR052175">
    <property type="entry name" value="ComplexI-like_HydComp"/>
</dbReference>
<evidence type="ECO:0000256" key="6">
    <source>
        <dbReference type="ARBA" id="ARBA00023136"/>
    </source>
</evidence>
<feature type="domain" description="NADH-Ubiquinone oxidoreductase (complex I) chain 5 N-terminal" evidence="10">
    <location>
        <begin position="17"/>
        <end position="48"/>
    </location>
</feature>
<dbReference type="PANTHER" id="PTHR42682">
    <property type="entry name" value="HYDROGENASE-4 COMPONENT F"/>
    <property type="match status" value="1"/>
</dbReference>
<evidence type="ECO:0000256" key="8">
    <source>
        <dbReference type="SAM" id="Phobius"/>
    </source>
</evidence>
<comment type="caution">
    <text evidence="11">The sequence shown here is derived from an EMBL/GenBank/DDBJ whole genome shotgun (WGS) entry which is preliminary data.</text>
</comment>